<name>A0AAJ0F7Q6_9PEZI</name>
<dbReference type="PANTHER" id="PTHR33112:SF9">
    <property type="entry name" value="HETEROKARYON INCOMPATIBILITY DOMAIN-CONTAINING PROTEIN"/>
    <property type="match status" value="1"/>
</dbReference>
<keyword evidence="4" id="KW-1185">Reference proteome</keyword>
<gene>
    <name evidence="3" type="ORF">QBC47DRAFT_454707</name>
</gene>
<reference evidence="3" key="1">
    <citation type="submission" date="2023-06" db="EMBL/GenBank/DDBJ databases">
        <title>Genome-scale phylogeny and comparative genomics of the fungal order Sordariales.</title>
        <authorList>
            <consortium name="Lawrence Berkeley National Laboratory"/>
            <person name="Hensen N."/>
            <person name="Bonometti L."/>
            <person name="Westerberg I."/>
            <person name="Brannstrom I.O."/>
            <person name="Guillou S."/>
            <person name="Cros-Aarteil S."/>
            <person name="Calhoun S."/>
            <person name="Haridas S."/>
            <person name="Kuo A."/>
            <person name="Mondo S."/>
            <person name="Pangilinan J."/>
            <person name="Riley R."/>
            <person name="Labutti K."/>
            <person name="Andreopoulos B."/>
            <person name="Lipzen A."/>
            <person name="Chen C."/>
            <person name="Yanf M."/>
            <person name="Daum C."/>
            <person name="Ng V."/>
            <person name="Clum A."/>
            <person name="Steindorff A."/>
            <person name="Ohm R."/>
            <person name="Martin F."/>
            <person name="Silar P."/>
            <person name="Natvig D."/>
            <person name="Lalanne C."/>
            <person name="Gautier V."/>
            <person name="Ament-Velasquez S.L."/>
            <person name="Kruys A."/>
            <person name="Hutchinson M.I."/>
            <person name="Powell A.J."/>
            <person name="Barry K."/>
            <person name="Miller A.N."/>
            <person name="Grigoriev I.V."/>
            <person name="Debuchy R."/>
            <person name="Gladieux P."/>
            <person name="Thoren M.H."/>
            <person name="Johannesson H."/>
        </authorList>
    </citation>
    <scope>NUCLEOTIDE SEQUENCE</scope>
    <source>
        <strain evidence="3">PSN4</strain>
    </source>
</reference>
<evidence type="ECO:0000256" key="1">
    <source>
        <dbReference type="SAM" id="MobiDB-lite"/>
    </source>
</evidence>
<dbReference type="InterPro" id="IPR010730">
    <property type="entry name" value="HET"/>
</dbReference>
<dbReference type="PANTHER" id="PTHR33112">
    <property type="entry name" value="DOMAIN PROTEIN, PUTATIVE-RELATED"/>
    <property type="match status" value="1"/>
</dbReference>
<dbReference type="AlphaFoldDB" id="A0AAJ0F7Q6"/>
<proteinExistence type="predicted"/>
<feature type="region of interest" description="Disordered" evidence="1">
    <location>
        <begin position="8"/>
        <end position="30"/>
    </location>
</feature>
<evidence type="ECO:0000313" key="4">
    <source>
        <dbReference type="Proteomes" id="UP001239445"/>
    </source>
</evidence>
<organism evidence="3 4">
    <name type="scientific">Echria macrotheca</name>
    <dbReference type="NCBI Taxonomy" id="438768"/>
    <lineage>
        <taxon>Eukaryota</taxon>
        <taxon>Fungi</taxon>
        <taxon>Dikarya</taxon>
        <taxon>Ascomycota</taxon>
        <taxon>Pezizomycotina</taxon>
        <taxon>Sordariomycetes</taxon>
        <taxon>Sordariomycetidae</taxon>
        <taxon>Sordariales</taxon>
        <taxon>Schizotheciaceae</taxon>
        <taxon>Echria</taxon>
    </lineage>
</organism>
<accession>A0AAJ0F7Q6</accession>
<dbReference type="EMBL" id="MU839842">
    <property type="protein sequence ID" value="KAK1751379.1"/>
    <property type="molecule type" value="Genomic_DNA"/>
</dbReference>
<evidence type="ECO:0000259" key="2">
    <source>
        <dbReference type="Pfam" id="PF06985"/>
    </source>
</evidence>
<dbReference type="Proteomes" id="UP001239445">
    <property type="component" value="Unassembled WGS sequence"/>
</dbReference>
<feature type="domain" description="Heterokaryon incompatibility" evidence="2">
    <location>
        <begin position="215"/>
        <end position="317"/>
    </location>
</feature>
<evidence type="ECO:0000313" key="3">
    <source>
        <dbReference type="EMBL" id="KAK1751379.1"/>
    </source>
</evidence>
<comment type="caution">
    <text evidence="3">The sequence shown here is derived from an EMBL/GenBank/DDBJ whole genome shotgun (WGS) entry which is preliminary data.</text>
</comment>
<protein>
    <submittedName>
        <fullName evidence="3">Heterokaryon incompatibility protein-domain-containing protein</fullName>
    </submittedName>
</protein>
<sequence>MDLKLRFRRPRRKVSRNARAAYQEPSPGQSENQFICPVCGNLDAHHFEPAEGDERLFADAPSLNVHAVELRNASAHCLACRAIIGLLEENLGHFDDEELVVIKAYEKKLVFEMHQPGDLPGGRFELYRHSDSQIEGASSMELWPAVGTARTLVPSFSISDAYPLIASWMDECKSNHAECAGDSNSPLPTRLLAVGAENEIAPYLHETQPNEVGQYIALSHCWGPPEHRPPRTTRGNLGLRRLSIPIEELPPTFSEALQLSRALGIPYLWIDSLCIIQDDAADWEREAARMQEVYRNAVLTISADGAVDSRVGLFKPVSERKLPRSIATCCPAAEVEGATAESESLWGRMTDLNVNMDGMFGWVLSRRIVHFTTGELLWDCLETEGCECQTHFKSRASRSGIRRRGLTDDLEYWGMRDEASHWGMMSGVLGMPERIRSGGKDSPFKPLEIHKIGLLE</sequence>
<dbReference type="Pfam" id="PF06985">
    <property type="entry name" value="HET"/>
    <property type="match status" value="1"/>
</dbReference>